<dbReference type="SUPFAM" id="SSF53623">
    <property type="entry name" value="MurD-like peptide ligases, catalytic domain"/>
    <property type="match status" value="1"/>
</dbReference>
<comment type="subunit">
    <text evidence="3">Homodimer.</text>
</comment>
<dbReference type="InterPro" id="IPR013221">
    <property type="entry name" value="Mur_ligase_cen"/>
</dbReference>
<evidence type="ECO:0000256" key="10">
    <source>
        <dbReference type="ARBA" id="ARBA00031353"/>
    </source>
</evidence>
<dbReference type="PANTHER" id="PTHR23135">
    <property type="entry name" value="MUR LIGASE FAMILY MEMBER"/>
    <property type="match status" value="1"/>
</dbReference>
<evidence type="ECO:0000256" key="13">
    <source>
        <dbReference type="PROSITE-ProRule" id="PRU00409"/>
    </source>
</evidence>
<gene>
    <name evidence="15" type="ORF">Q765_19845</name>
</gene>
<dbReference type="Pfam" id="PF02875">
    <property type="entry name" value="Mur_ligase_C"/>
    <property type="match status" value="1"/>
</dbReference>
<evidence type="ECO:0000256" key="3">
    <source>
        <dbReference type="ARBA" id="ARBA00011738"/>
    </source>
</evidence>
<dbReference type="InterPro" id="IPR036615">
    <property type="entry name" value="Mur_ligase_C_dom_sf"/>
</dbReference>
<dbReference type="Gene3D" id="3.30.470.20">
    <property type="entry name" value="ATP-grasp fold, B domain"/>
    <property type="match status" value="2"/>
</dbReference>
<evidence type="ECO:0000256" key="4">
    <source>
        <dbReference type="ARBA" id="ARBA00012968"/>
    </source>
</evidence>
<dbReference type="InterPro" id="IPR013651">
    <property type="entry name" value="ATP-grasp_RimK-type"/>
</dbReference>
<comment type="caution">
    <text evidence="15">The sequence shown here is derived from an EMBL/GenBank/DDBJ whole genome shotgun (WGS) entry which is preliminary data.</text>
</comment>
<evidence type="ECO:0000256" key="2">
    <source>
        <dbReference type="ARBA" id="ARBA00009060"/>
    </source>
</evidence>
<dbReference type="GO" id="GO:0046872">
    <property type="term" value="F:metal ion binding"/>
    <property type="evidence" value="ECO:0007669"/>
    <property type="project" value="InterPro"/>
</dbReference>
<keyword evidence="7" id="KW-0436">Ligase</keyword>
<comment type="catalytic activity">
    <reaction evidence="11">
        <text>[L-4-(L-arginin-2-N-yl)aspartate](n)-L-aspartate + L-arginine + ATP = [L-4-(L-arginin-2-N-yl)aspartate](n+1) + ADP + phosphate + H(+)</text>
        <dbReference type="Rhea" id="RHEA:23888"/>
        <dbReference type="Rhea" id="RHEA-COMP:13732"/>
        <dbReference type="Rhea" id="RHEA-COMP:13733"/>
        <dbReference type="ChEBI" id="CHEBI:15378"/>
        <dbReference type="ChEBI" id="CHEBI:30616"/>
        <dbReference type="ChEBI" id="CHEBI:32682"/>
        <dbReference type="ChEBI" id="CHEBI:43474"/>
        <dbReference type="ChEBI" id="CHEBI:137986"/>
        <dbReference type="ChEBI" id="CHEBI:137990"/>
        <dbReference type="ChEBI" id="CHEBI:456216"/>
        <dbReference type="EC" id="6.3.2.30"/>
    </reaction>
</comment>
<dbReference type="STRING" id="1121895.GCA_000378485_04006"/>
<accession>A0A0A2LXQ4</accession>
<dbReference type="EMBL" id="JRLX01000038">
    <property type="protein sequence ID" value="KGO84764.1"/>
    <property type="molecule type" value="Genomic_DNA"/>
</dbReference>
<keyword evidence="9 13" id="KW-0067">ATP-binding</keyword>
<feature type="domain" description="ATP-grasp" evidence="14">
    <location>
        <begin position="221"/>
        <end position="474"/>
    </location>
</feature>
<evidence type="ECO:0000256" key="11">
    <source>
        <dbReference type="ARBA" id="ARBA00048094"/>
    </source>
</evidence>
<dbReference type="InterPro" id="IPR036565">
    <property type="entry name" value="Mur-like_cat_sf"/>
</dbReference>
<evidence type="ECO:0000256" key="12">
    <source>
        <dbReference type="ARBA" id="ARBA00048425"/>
    </source>
</evidence>
<dbReference type="GO" id="GO:0005524">
    <property type="term" value="F:ATP binding"/>
    <property type="evidence" value="ECO:0007669"/>
    <property type="project" value="UniProtKB-UniRule"/>
</dbReference>
<evidence type="ECO:0000259" key="14">
    <source>
        <dbReference type="PROSITE" id="PS50975"/>
    </source>
</evidence>
<organism evidence="15 16">
    <name type="scientific">Flavobacterium rivuli WB 3.3-2 = DSM 21788</name>
    <dbReference type="NCBI Taxonomy" id="1121895"/>
    <lineage>
        <taxon>Bacteria</taxon>
        <taxon>Pseudomonadati</taxon>
        <taxon>Bacteroidota</taxon>
        <taxon>Flavobacteriia</taxon>
        <taxon>Flavobacteriales</taxon>
        <taxon>Flavobacteriaceae</taxon>
        <taxon>Flavobacterium</taxon>
    </lineage>
</organism>
<evidence type="ECO:0000313" key="15">
    <source>
        <dbReference type="EMBL" id="KGO84764.1"/>
    </source>
</evidence>
<dbReference type="NCBIfam" id="TIGR02068">
    <property type="entry name" value="cya_phycin_syn"/>
    <property type="match status" value="1"/>
</dbReference>
<dbReference type="Pfam" id="PF08443">
    <property type="entry name" value="RimK"/>
    <property type="match status" value="1"/>
</dbReference>
<dbReference type="eggNOG" id="COG0769">
    <property type="taxonomic scope" value="Bacteria"/>
</dbReference>
<dbReference type="GO" id="GO:0071160">
    <property type="term" value="F:cyanophycin synthetase activity (L-aspartate-adding)"/>
    <property type="evidence" value="ECO:0007669"/>
    <property type="project" value="UniProtKB-EC"/>
</dbReference>
<dbReference type="EC" id="6.3.2.29" evidence="5"/>
<dbReference type="Gene3D" id="3.90.190.20">
    <property type="entry name" value="Mur ligase, C-terminal domain"/>
    <property type="match status" value="1"/>
</dbReference>
<comment type="function">
    <text evidence="1">Catalyzes the ATP-dependent polymerization of arginine and aspartate to multi-L-arginyl-poly-L-aspartic acid (cyanophycin; a water-insoluble reserve polymer).</text>
</comment>
<proteinExistence type="inferred from homology"/>
<dbReference type="Proteomes" id="UP000030152">
    <property type="component" value="Unassembled WGS sequence"/>
</dbReference>
<evidence type="ECO:0000256" key="9">
    <source>
        <dbReference type="ARBA" id="ARBA00022840"/>
    </source>
</evidence>
<reference evidence="15 16" key="1">
    <citation type="submission" date="2013-09" db="EMBL/GenBank/DDBJ databases">
        <authorList>
            <person name="Zeng Z."/>
            <person name="Chen C."/>
        </authorList>
    </citation>
    <scope>NUCLEOTIDE SEQUENCE [LARGE SCALE GENOMIC DNA]</scope>
    <source>
        <strain evidence="15 16">WB 3.3-2</strain>
    </source>
</reference>
<evidence type="ECO:0000256" key="7">
    <source>
        <dbReference type="ARBA" id="ARBA00022598"/>
    </source>
</evidence>
<dbReference type="OrthoDB" id="9803907at2"/>
<dbReference type="AlphaFoldDB" id="A0A0A2LXQ4"/>
<dbReference type="InterPro" id="IPR011810">
    <property type="entry name" value="Cya_phycin_syn"/>
</dbReference>
<dbReference type="NCBIfam" id="NF010623">
    <property type="entry name" value="PRK14016.1"/>
    <property type="match status" value="1"/>
</dbReference>
<dbReference type="InterPro" id="IPR044019">
    <property type="entry name" value="Cyanophycin_syn_N"/>
</dbReference>
<comment type="similarity">
    <text evidence="2">In the C-terminal section; belongs to the MurCDEF family.</text>
</comment>
<evidence type="ECO:0000256" key="1">
    <source>
        <dbReference type="ARBA" id="ARBA00003184"/>
    </source>
</evidence>
<evidence type="ECO:0000313" key="16">
    <source>
        <dbReference type="Proteomes" id="UP000030152"/>
    </source>
</evidence>
<dbReference type="Gene3D" id="3.40.1190.10">
    <property type="entry name" value="Mur-like, catalytic domain"/>
    <property type="match status" value="1"/>
</dbReference>
<keyword evidence="8 13" id="KW-0547">Nucleotide-binding</keyword>
<dbReference type="EC" id="6.3.2.30" evidence="4"/>
<dbReference type="PROSITE" id="PS50975">
    <property type="entry name" value="ATP_GRASP"/>
    <property type="match status" value="1"/>
</dbReference>
<dbReference type="SUPFAM" id="SSF53244">
    <property type="entry name" value="MurD-like peptide ligases, peptide-binding domain"/>
    <property type="match status" value="1"/>
</dbReference>
<dbReference type="RefSeq" id="WP_020215182.1">
    <property type="nucleotide sequence ID" value="NZ_JRLX01000038.1"/>
</dbReference>
<dbReference type="Pfam" id="PF18921">
    <property type="entry name" value="Cyanophycin_syn"/>
    <property type="match status" value="1"/>
</dbReference>
<name>A0A0A2LXQ4_9FLAO</name>
<dbReference type="PANTHER" id="PTHR23135:SF18">
    <property type="entry name" value="CYANOPHYCIN SYNTHETASE"/>
    <property type="match status" value="1"/>
</dbReference>
<dbReference type="InterPro" id="IPR004101">
    <property type="entry name" value="Mur_ligase_C"/>
</dbReference>
<comment type="catalytic activity">
    <reaction evidence="12">
        <text>[L-4-(L-arginin-2-N-yl)aspartate](n) + L-aspartate + ATP = [L-4-(L-arginin-2-N-yl)aspartate](n)-L-aspartate + ADP + phosphate + H(+)</text>
        <dbReference type="Rhea" id="RHEA:13277"/>
        <dbReference type="Rhea" id="RHEA-COMP:13728"/>
        <dbReference type="Rhea" id="RHEA-COMP:13733"/>
        <dbReference type="ChEBI" id="CHEBI:15378"/>
        <dbReference type="ChEBI" id="CHEBI:29991"/>
        <dbReference type="ChEBI" id="CHEBI:30616"/>
        <dbReference type="ChEBI" id="CHEBI:43474"/>
        <dbReference type="ChEBI" id="CHEBI:137986"/>
        <dbReference type="ChEBI" id="CHEBI:137990"/>
        <dbReference type="ChEBI" id="CHEBI:456216"/>
        <dbReference type="EC" id="6.3.2.29"/>
    </reaction>
</comment>
<sequence length="874" mass="95852">MKILKVQVLRGPNVWSNYRKKLIQMRLDIGVLENFPTNKIPGFTERLKSLLPSMVSHECSEGVYGGFFHRVEEGTWMGHVAEHIALEIQSLAGMNAGYGRTRSTNDEGVYNIVFAYEDEEAGKYAAQAAVNIAQSLVNNIPYDLQADINRLKEIFRKNTLGPSTKSIVDEAVKRGIPYFRLGTDSTIQLGYGVNQMRFQATTTCKTSLLAAGLASDKNKTKKILSDASIPVPKGGVCTDEDTLRELVDTVGYPLVLKPLDGNHGRGATINIKTWDEAVRALAFAQIHSRRVIAEQFITGFDFRVLVIDNKFVAASKRVPAHITGNGIDTINTLADIVNFDPKRGDGHENVLTKIIVDKESEELLHKQGYTLDSIPDNGEIVYLKATANLSTGGSSIDVTDDLHPHNIALVERVAKIIGLDICGIDIMAPTLEQPLRHTGGVVLEVNAAPGFRMHFAPSQGKPRNVAAPVIDMLYPAGKPSRIPIMAVTGTNGKTTTTRLLAHIAQNNGYKTGFTTTDGIYIDNILMKEGDTTGPVSAEYILKDPAVEFAILETARGGILRSGLCFDECDVAVITNIKEDHLGLNDVHTLRDLAKVKAVVARSAKKKGWAVLNADDRYCRMIGRELSCNVAYFSADPKSEHIHRFYAEGKTIAVFENGYLTIKQDARVIHVSHVADVPLTDGGKIKCMVANALAATLAAYVCGFSSKQIHLSLERFVPGYNLTPGRMNHFDMGNFKVLVDYAHNPHGYEAVEDYIKTLKADRKIGIISGIGDRRDQDVRDCAAIAARMFDHIIIRQEQSLRGNDAQNIVNHLLEGITASGREVTYEIIPDEAEAVKRALAIAKEDDLVVALTEKINDVVAIINSRKESESIAHHV</sequence>
<protein>
    <recommendedName>
        <fullName evidence="6">Cyanophycin synthetase</fullName>
        <ecNumber evidence="5">6.3.2.29</ecNumber>
        <ecNumber evidence="4">6.3.2.30</ecNumber>
    </recommendedName>
    <alternativeName>
        <fullName evidence="10">Cyanophycin synthase</fullName>
    </alternativeName>
</protein>
<keyword evidence="16" id="KW-1185">Reference proteome</keyword>
<evidence type="ECO:0000256" key="5">
    <source>
        <dbReference type="ARBA" id="ARBA00013005"/>
    </source>
</evidence>
<dbReference type="InterPro" id="IPR011761">
    <property type="entry name" value="ATP-grasp"/>
</dbReference>
<dbReference type="Pfam" id="PF08245">
    <property type="entry name" value="Mur_ligase_M"/>
    <property type="match status" value="1"/>
</dbReference>
<evidence type="ECO:0000256" key="8">
    <source>
        <dbReference type="ARBA" id="ARBA00022741"/>
    </source>
</evidence>
<dbReference type="GO" id="GO:0071161">
    <property type="term" value="F:cyanophycin synthetase activity (L-arginine-adding)"/>
    <property type="evidence" value="ECO:0007669"/>
    <property type="project" value="UniProtKB-EC"/>
</dbReference>
<dbReference type="SUPFAM" id="SSF56059">
    <property type="entry name" value="Glutathione synthetase ATP-binding domain-like"/>
    <property type="match status" value="1"/>
</dbReference>
<evidence type="ECO:0000256" key="6">
    <source>
        <dbReference type="ARBA" id="ARBA00022036"/>
    </source>
</evidence>
<dbReference type="eggNOG" id="COG0189">
    <property type="taxonomic scope" value="Bacteria"/>
</dbReference>